<dbReference type="HOGENOM" id="CLU_2973363_0_0_0"/>
<proteinExistence type="predicted"/>
<evidence type="ECO:0000313" key="2">
    <source>
        <dbReference type="EMBL" id="ADV62566.1"/>
    </source>
</evidence>
<evidence type="ECO:0000313" key="3">
    <source>
        <dbReference type="Proteomes" id="UP000008631"/>
    </source>
</evidence>
<dbReference type="AlphaFoldDB" id="E8R347"/>
<name>E8R347_ISOPI</name>
<dbReference type="Proteomes" id="UP000008631">
    <property type="component" value="Chromosome"/>
</dbReference>
<reference key="1">
    <citation type="submission" date="2010-11" db="EMBL/GenBank/DDBJ databases">
        <title>The complete sequence of chromosome of Isophaera pallida ATCC 43644.</title>
        <authorList>
            <consortium name="US DOE Joint Genome Institute (JGI-PGF)"/>
            <person name="Lucas S."/>
            <person name="Copeland A."/>
            <person name="Lapidus A."/>
            <person name="Bruce D."/>
            <person name="Goodwin L."/>
            <person name="Pitluck S."/>
            <person name="Kyrpides N."/>
            <person name="Mavromatis K."/>
            <person name="Pagani I."/>
            <person name="Ivanova N."/>
            <person name="Saunders E."/>
            <person name="Brettin T."/>
            <person name="Detter J.C."/>
            <person name="Han C."/>
            <person name="Tapia R."/>
            <person name="Land M."/>
            <person name="Hauser L."/>
            <person name="Markowitz V."/>
            <person name="Cheng J.-F."/>
            <person name="Hugenholtz P."/>
            <person name="Woyke T."/>
            <person name="Wu D."/>
            <person name="Eisen J.A."/>
        </authorList>
    </citation>
    <scope>NUCLEOTIDE SEQUENCE</scope>
    <source>
        <strain>ATCC 43644</strain>
    </source>
</reference>
<dbReference type="EMBL" id="CP002353">
    <property type="protein sequence ID" value="ADV62566.1"/>
    <property type="molecule type" value="Genomic_DNA"/>
</dbReference>
<feature type="compositionally biased region" description="Pro residues" evidence="1">
    <location>
        <begin position="1"/>
        <end position="19"/>
    </location>
</feature>
<sequence length="58" mass="6606">MIPEPSDPNPPLLDPPTPQANPDRAEWQRDSTLDHVQDHTEPDNQEPADPARAAWWLE</sequence>
<dbReference type="KEGG" id="ipa:Isop_1986"/>
<keyword evidence="3" id="KW-1185">Reference proteome</keyword>
<protein>
    <submittedName>
        <fullName evidence="2">Uncharacterized protein</fullName>
    </submittedName>
</protein>
<gene>
    <name evidence="2" type="ordered locus">Isop_1986</name>
</gene>
<organism evidence="2 3">
    <name type="scientific">Isosphaera pallida (strain ATCC 43644 / DSM 9630 / IS1B)</name>
    <dbReference type="NCBI Taxonomy" id="575540"/>
    <lineage>
        <taxon>Bacteria</taxon>
        <taxon>Pseudomonadati</taxon>
        <taxon>Planctomycetota</taxon>
        <taxon>Planctomycetia</taxon>
        <taxon>Isosphaerales</taxon>
        <taxon>Isosphaeraceae</taxon>
        <taxon>Isosphaera</taxon>
    </lineage>
</organism>
<accession>E8R347</accession>
<dbReference type="RefSeq" id="WP_013564854.1">
    <property type="nucleotide sequence ID" value="NC_014962.1"/>
</dbReference>
<dbReference type="InParanoid" id="E8R347"/>
<feature type="compositionally biased region" description="Basic and acidic residues" evidence="1">
    <location>
        <begin position="23"/>
        <end position="42"/>
    </location>
</feature>
<evidence type="ECO:0000256" key="1">
    <source>
        <dbReference type="SAM" id="MobiDB-lite"/>
    </source>
</evidence>
<reference evidence="2 3" key="2">
    <citation type="journal article" date="2011" name="Stand. Genomic Sci.">
        <title>Complete genome sequence of Isosphaera pallida type strain (IS1B).</title>
        <authorList>
            <consortium name="US DOE Joint Genome Institute (JGI-PGF)"/>
            <person name="Goker M."/>
            <person name="Cleland D."/>
            <person name="Saunders E."/>
            <person name="Lapidus A."/>
            <person name="Nolan M."/>
            <person name="Lucas S."/>
            <person name="Hammon N."/>
            <person name="Deshpande S."/>
            <person name="Cheng J.F."/>
            <person name="Tapia R."/>
            <person name="Han C."/>
            <person name="Goodwin L."/>
            <person name="Pitluck S."/>
            <person name="Liolios K."/>
            <person name="Pagani I."/>
            <person name="Ivanova N."/>
            <person name="Mavromatis K."/>
            <person name="Pati A."/>
            <person name="Chen A."/>
            <person name="Palaniappan K."/>
            <person name="Land M."/>
            <person name="Hauser L."/>
            <person name="Chang Y.J."/>
            <person name="Jeffries C.D."/>
            <person name="Detter J.C."/>
            <person name="Beck B."/>
            <person name="Woyke T."/>
            <person name="Bristow J."/>
            <person name="Eisen J.A."/>
            <person name="Markowitz V."/>
            <person name="Hugenholtz P."/>
            <person name="Kyrpides N.C."/>
            <person name="Klenk H.P."/>
        </authorList>
    </citation>
    <scope>NUCLEOTIDE SEQUENCE [LARGE SCALE GENOMIC DNA]</scope>
    <source>
        <strain evidence="3">ATCC 43644 / DSM 9630 / IS1B</strain>
    </source>
</reference>
<dbReference type="STRING" id="575540.Isop_1986"/>
<feature type="region of interest" description="Disordered" evidence="1">
    <location>
        <begin position="1"/>
        <end position="58"/>
    </location>
</feature>